<dbReference type="SUPFAM" id="SSF52540">
    <property type="entry name" value="P-loop containing nucleoside triphosphate hydrolases"/>
    <property type="match status" value="1"/>
</dbReference>
<dbReference type="InterPro" id="IPR003593">
    <property type="entry name" value="AAA+_ATPase"/>
</dbReference>
<evidence type="ECO:0000259" key="1">
    <source>
        <dbReference type="SMART" id="SM00382"/>
    </source>
</evidence>
<name>A0A7J6IK85_COLFN</name>
<dbReference type="GO" id="GO:0008237">
    <property type="term" value="F:metallopeptidase activity"/>
    <property type="evidence" value="ECO:0007669"/>
    <property type="project" value="UniProtKB-KW"/>
</dbReference>
<dbReference type="GO" id="GO:0006508">
    <property type="term" value="P:proteolysis"/>
    <property type="evidence" value="ECO:0007669"/>
    <property type="project" value="UniProtKB-KW"/>
</dbReference>
<dbReference type="Pfam" id="PF00004">
    <property type="entry name" value="AAA"/>
    <property type="match status" value="1"/>
</dbReference>
<dbReference type="EMBL" id="ANPB02000009">
    <property type="protein sequence ID" value="KAF4476662.1"/>
    <property type="molecule type" value="Genomic_DNA"/>
</dbReference>
<keyword evidence="2" id="KW-0378">Hydrolase</keyword>
<sequence>MGDIAVDITDRSDGSKARSRILRYDEVFDTFEQHQFSLGFKVSLEIMFHSRMALQEKLEQARAAEPIDEDLVSELAITTDFAQTEHVTQLASLSSLLDAGEITWELLWTIFPPNILVYRYHRLVEQDQVLELRSIKKFKLVSRPSYWQLNCRIVTDDGVKFGFAYEPFQMLIEEFSGTRKIVDLHTYPLSYHSNPADVRAEALSRGRRYTALREPCVMETSGPAMFEKRDSQEEAHVFKFASQGRTIIDPAGFRSFNPNIEFMPDVHRGLSRQELTDEQLIVSTPVAFGFCFGNKKWGAFAMSRLKDVDWDDQAFKDLVLDKSKKMLVRSMVKQHSSKDDEFDDIVKGKGKGIVCLFSGPPGSGKTLTAEAVAELTKRPLYSVSAGDLGIDPETVDKRLSEVLEQSHKWNAVLLLDEADVFLQQRESHDIKRNALVSIFLRQLEYYQGILILTTNQIAQCDAAFESRVHISHEYPDLDETARRQIWEMFLRRLKDVQKGVAIDVTEEDISHLAKIKMNGRKIKNTLNSARIVAKDLGEVFSISHIKLVLGATKSGVHMER</sequence>
<dbReference type="PANTHER" id="PTHR46411">
    <property type="entry name" value="FAMILY ATPASE, PUTATIVE-RELATED"/>
    <property type="match status" value="1"/>
</dbReference>
<dbReference type="Gene3D" id="3.40.50.300">
    <property type="entry name" value="P-loop containing nucleotide triphosphate hydrolases"/>
    <property type="match status" value="1"/>
</dbReference>
<dbReference type="GO" id="GO:0016887">
    <property type="term" value="F:ATP hydrolysis activity"/>
    <property type="evidence" value="ECO:0007669"/>
    <property type="project" value="InterPro"/>
</dbReference>
<keyword evidence="2" id="KW-0482">Metalloprotease</keyword>
<organism evidence="2 3">
    <name type="scientific">Colletotrichum fructicola (strain Nara gc5)</name>
    <name type="common">Anthracnose fungus</name>
    <name type="synonym">Colletotrichum gloeosporioides (strain Nara gc5)</name>
    <dbReference type="NCBI Taxonomy" id="1213859"/>
    <lineage>
        <taxon>Eukaryota</taxon>
        <taxon>Fungi</taxon>
        <taxon>Dikarya</taxon>
        <taxon>Ascomycota</taxon>
        <taxon>Pezizomycotina</taxon>
        <taxon>Sordariomycetes</taxon>
        <taxon>Hypocreomycetidae</taxon>
        <taxon>Glomerellales</taxon>
        <taxon>Glomerellaceae</taxon>
        <taxon>Colletotrichum</taxon>
        <taxon>Colletotrichum gloeosporioides species complex</taxon>
    </lineage>
</organism>
<dbReference type="InterPro" id="IPR027417">
    <property type="entry name" value="P-loop_NTPase"/>
</dbReference>
<comment type="caution">
    <text evidence="2">The sequence shown here is derived from an EMBL/GenBank/DDBJ whole genome shotgun (WGS) entry which is preliminary data.</text>
</comment>
<evidence type="ECO:0000313" key="3">
    <source>
        <dbReference type="Proteomes" id="UP000011096"/>
    </source>
</evidence>
<dbReference type="InterPro" id="IPR054289">
    <property type="entry name" value="DUF7025"/>
</dbReference>
<dbReference type="SMART" id="SM00382">
    <property type="entry name" value="AAA"/>
    <property type="match status" value="1"/>
</dbReference>
<dbReference type="GO" id="GO:0005524">
    <property type="term" value="F:ATP binding"/>
    <property type="evidence" value="ECO:0007669"/>
    <property type="project" value="InterPro"/>
</dbReference>
<reference evidence="2 3" key="2">
    <citation type="submission" date="2020-04" db="EMBL/GenBank/DDBJ databases">
        <title>Genome sequencing and assembly of multiple isolates from the Colletotrichum gloeosporioides species complex.</title>
        <authorList>
            <person name="Gan P."/>
            <person name="Shirasu K."/>
        </authorList>
    </citation>
    <scope>NUCLEOTIDE SEQUENCE [LARGE SCALE GENOMIC DNA]</scope>
    <source>
        <strain evidence="2 3">Nara gc5</strain>
    </source>
</reference>
<evidence type="ECO:0000313" key="2">
    <source>
        <dbReference type="EMBL" id="KAF4476662.1"/>
    </source>
</evidence>
<dbReference type="CDD" id="cd19481">
    <property type="entry name" value="RecA-like_protease"/>
    <property type="match status" value="1"/>
</dbReference>
<dbReference type="Proteomes" id="UP000011096">
    <property type="component" value="Unassembled WGS sequence"/>
</dbReference>
<keyword evidence="2" id="KW-0645">Protease</keyword>
<dbReference type="InterPro" id="IPR003959">
    <property type="entry name" value="ATPase_AAA_core"/>
</dbReference>
<keyword evidence="3" id="KW-1185">Reference proteome</keyword>
<feature type="domain" description="AAA+ ATPase" evidence="1">
    <location>
        <begin position="351"/>
        <end position="476"/>
    </location>
</feature>
<dbReference type="PANTHER" id="PTHR46411:SF3">
    <property type="entry name" value="AAA+ ATPASE DOMAIN-CONTAINING PROTEIN"/>
    <property type="match status" value="1"/>
</dbReference>
<dbReference type="InParanoid" id="A0A7J6IK85"/>
<dbReference type="AlphaFoldDB" id="A0A7J6IK85"/>
<dbReference type="OrthoDB" id="10042665at2759"/>
<gene>
    <name evidence="2" type="primary">ftsH2</name>
    <name evidence="2" type="ORF">CGGC5_v015101</name>
</gene>
<reference evidence="2 3" key="1">
    <citation type="submission" date="2012-08" db="EMBL/GenBank/DDBJ databases">
        <authorList>
            <person name="Gan P.H.P."/>
            <person name="Ikeda K."/>
            <person name="Irieda H."/>
            <person name="Narusaka M."/>
            <person name="O'Connell R.J."/>
            <person name="Narusaka Y."/>
            <person name="Takano Y."/>
            <person name="Kubo Y."/>
            <person name="Shirasu K."/>
        </authorList>
    </citation>
    <scope>NUCLEOTIDE SEQUENCE [LARGE SCALE GENOMIC DNA]</scope>
    <source>
        <strain evidence="2 3">Nara gc5</strain>
    </source>
</reference>
<proteinExistence type="predicted"/>
<dbReference type="RefSeq" id="XP_066007472.1">
    <property type="nucleotide sequence ID" value="XM_066153204.1"/>
</dbReference>
<dbReference type="GeneID" id="43611307"/>
<accession>A0A7J6IK85</accession>
<protein>
    <submittedName>
        <fullName evidence="2">ATP-dependent zinc metalloprotease FtsH 2</fullName>
    </submittedName>
</protein>
<dbReference type="Pfam" id="PF22942">
    <property type="entry name" value="DUF7025"/>
    <property type="match status" value="1"/>
</dbReference>